<protein>
    <submittedName>
        <fullName evidence="1">Uncharacterized protein</fullName>
    </submittedName>
</protein>
<proteinExistence type="predicted"/>
<dbReference type="Proteomes" id="UP000197781">
    <property type="component" value="Chromosome"/>
</dbReference>
<dbReference type="RefSeq" id="WP_088906680.1">
    <property type="nucleotide sequence ID" value="NZ_CP018145.1"/>
</dbReference>
<gene>
    <name evidence="1" type="ORF">BP422_04040</name>
</gene>
<organism evidence="1 2">
    <name type="scientific">Brevibacillus formosus</name>
    <dbReference type="NCBI Taxonomy" id="54913"/>
    <lineage>
        <taxon>Bacteria</taxon>
        <taxon>Bacillati</taxon>
        <taxon>Bacillota</taxon>
        <taxon>Bacilli</taxon>
        <taxon>Bacillales</taxon>
        <taxon>Paenibacillaceae</taxon>
        <taxon>Brevibacillus</taxon>
    </lineage>
</organism>
<evidence type="ECO:0000313" key="1">
    <source>
        <dbReference type="EMBL" id="ASJ52796.1"/>
    </source>
</evidence>
<dbReference type="KEGG" id="bfm:BP422_04040"/>
<dbReference type="AlphaFoldDB" id="A0A220MCT2"/>
<evidence type="ECO:0000313" key="2">
    <source>
        <dbReference type="Proteomes" id="UP000197781"/>
    </source>
</evidence>
<reference evidence="1 2" key="1">
    <citation type="submission" date="2016-11" db="EMBL/GenBank/DDBJ databases">
        <authorList>
            <person name="Jaros S."/>
            <person name="Januszkiewicz K."/>
            <person name="Wedrychowicz H."/>
        </authorList>
    </citation>
    <scope>NUCLEOTIDE SEQUENCE [LARGE SCALE GENOMIC DNA]</scope>
    <source>
        <strain evidence="1 2">NF2</strain>
    </source>
</reference>
<accession>A0A220MCT2</accession>
<name>A0A220MCT2_9BACL</name>
<sequence>MLEELVEIFKSESIQDIYLLGFVDIEDGVADFCPDMRYYYFKVGEKYIEFESINQYSKLSVKIVDSIRYQFEIDEDMLPCKTSVSQIILTDSMSAKNTVKNLVINGMESNDNNQIVCNSLQLNLDNGQELFIDPSFYYGINIGGAEQRKFWIENLPDGTKPDEIVIEV</sequence>
<dbReference type="EMBL" id="CP018145">
    <property type="protein sequence ID" value="ASJ52796.1"/>
    <property type="molecule type" value="Genomic_DNA"/>
</dbReference>